<keyword evidence="2" id="KW-0812">Transmembrane</keyword>
<name>A0A8H3QD46_9GLOM</name>
<feature type="transmembrane region" description="Helical" evidence="2">
    <location>
        <begin position="131"/>
        <end position="151"/>
    </location>
</feature>
<keyword evidence="2" id="KW-1133">Transmembrane helix</keyword>
<feature type="region of interest" description="Disordered" evidence="1">
    <location>
        <begin position="89"/>
        <end position="116"/>
    </location>
</feature>
<proteinExistence type="predicted"/>
<accession>A0A8H3QD46</accession>
<feature type="transmembrane region" description="Helical" evidence="2">
    <location>
        <begin position="51"/>
        <end position="76"/>
    </location>
</feature>
<evidence type="ECO:0000256" key="2">
    <source>
        <dbReference type="SAM" id="Phobius"/>
    </source>
</evidence>
<dbReference type="EMBL" id="BLAL01000019">
    <property type="protein sequence ID" value="GES76280.1"/>
    <property type="molecule type" value="Genomic_DNA"/>
</dbReference>
<evidence type="ECO:0000313" key="3">
    <source>
        <dbReference type="EMBL" id="GES76280.1"/>
    </source>
</evidence>
<reference evidence="3" key="1">
    <citation type="submission" date="2019-10" db="EMBL/GenBank/DDBJ databases">
        <title>Conservation and host-specific expression of non-tandemly repeated heterogenous ribosome RNA gene in arbuscular mycorrhizal fungi.</title>
        <authorList>
            <person name="Maeda T."/>
            <person name="Kobayashi Y."/>
            <person name="Nakagawa T."/>
            <person name="Ezawa T."/>
            <person name="Yamaguchi K."/>
            <person name="Bino T."/>
            <person name="Nishimoto Y."/>
            <person name="Shigenobu S."/>
            <person name="Kawaguchi M."/>
        </authorList>
    </citation>
    <scope>NUCLEOTIDE SEQUENCE</scope>
    <source>
        <strain evidence="3">HR1</strain>
    </source>
</reference>
<dbReference type="Proteomes" id="UP000615446">
    <property type="component" value="Unassembled WGS sequence"/>
</dbReference>
<dbReference type="AlphaFoldDB" id="A0A8H3QD46"/>
<organism evidence="3 4">
    <name type="scientific">Rhizophagus clarus</name>
    <dbReference type="NCBI Taxonomy" id="94130"/>
    <lineage>
        <taxon>Eukaryota</taxon>
        <taxon>Fungi</taxon>
        <taxon>Fungi incertae sedis</taxon>
        <taxon>Mucoromycota</taxon>
        <taxon>Glomeromycotina</taxon>
        <taxon>Glomeromycetes</taxon>
        <taxon>Glomerales</taxon>
        <taxon>Glomeraceae</taxon>
        <taxon>Rhizophagus</taxon>
    </lineage>
</organism>
<evidence type="ECO:0000313" key="4">
    <source>
        <dbReference type="Proteomes" id="UP000615446"/>
    </source>
</evidence>
<feature type="transmembrane region" description="Helical" evidence="2">
    <location>
        <begin position="157"/>
        <end position="174"/>
    </location>
</feature>
<comment type="caution">
    <text evidence="3">The sequence shown here is derived from an EMBL/GenBank/DDBJ whole genome shotgun (WGS) entry which is preliminary data.</text>
</comment>
<sequence>MADTTGYTSESDILDSFVYNLLPMFLFTMNFLDDTWNYNSSTGGRIFDDAIFIGTPFIATLVLIWVKNMAISYLIIQSLIFYREGEKNEKNNKNEGNEEYKKNEEVKEDVKNDNEENIDKNKKRNKEFIEIITRFIIWSILHGIVVTELWLFPINAYITKFYLLLYINCVALIFRYDSPEGIKFGIGFLNFIFIVNSNSLKEEFHLPVENFYFLGKNGSKDKVHNDRFKNIRNLYMK</sequence>
<feature type="transmembrane region" description="Helical" evidence="2">
    <location>
        <begin position="12"/>
        <end position="31"/>
    </location>
</feature>
<protein>
    <submittedName>
        <fullName evidence="3">Uncharacterized protein</fullName>
    </submittedName>
</protein>
<dbReference type="OrthoDB" id="2376003at2759"/>
<evidence type="ECO:0000256" key="1">
    <source>
        <dbReference type="SAM" id="MobiDB-lite"/>
    </source>
</evidence>
<gene>
    <name evidence="3" type="ORF">RCL2_000368800</name>
</gene>
<keyword evidence="2" id="KW-0472">Membrane</keyword>